<keyword evidence="6" id="KW-0106">Calcium</keyword>
<accession>W5NAH1</accession>
<dbReference type="InterPro" id="IPR011992">
    <property type="entry name" value="EF-hand-dom_pair"/>
</dbReference>
<dbReference type="PROSITE" id="PS00484">
    <property type="entry name" value="THYROGLOBULIN_1_1"/>
    <property type="match status" value="1"/>
</dbReference>
<comment type="subcellular location">
    <subcellularLocation>
        <location evidence="1">Secreted</location>
    </subcellularLocation>
</comment>
<evidence type="ECO:0000313" key="13">
    <source>
        <dbReference type="Ensembl" id="ENSLOCP00000017630.1"/>
    </source>
</evidence>
<dbReference type="HOGENOM" id="CLU_023483_0_0_1"/>
<dbReference type="InParanoid" id="W5NAH1"/>
<feature type="region of interest" description="Disordered" evidence="10">
    <location>
        <begin position="326"/>
        <end position="346"/>
    </location>
</feature>
<evidence type="ECO:0000256" key="5">
    <source>
        <dbReference type="ARBA" id="ARBA00022737"/>
    </source>
</evidence>
<dbReference type="Gene3D" id="4.10.800.10">
    <property type="entry name" value="Thyroglobulin type-1"/>
    <property type="match status" value="2"/>
</dbReference>
<dbReference type="PROSITE" id="PS51162">
    <property type="entry name" value="THYROGLOBULIN_1_2"/>
    <property type="match status" value="2"/>
</dbReference>
<name>W5NAH1_LEPOC</name>
<feature type="disulfide bond" evidence="9">
    <location>
        <begin position="106"/>
        <end position="113"/>
    </location>
</feature>
<dbReference type="GO" id="GO:0008201">
    <property type="term" value="F:heparin binding"/>
    <property type="evidence" value="ECO:0000318"/>
    <property type="project" value="GO_Central"/>
</dbReference>
<dbReference type="CDD" id="cd00191">
    <property type="entry name" value="TY"/>
    <property type="match status" value="2"/>
</dbReference>
<dbReference type="Gene3D" id="3.30.60.30">
    <property type="match status" value="1"/>
</dbReference>
<evidence type="ECO:0000256" key="9">
    <source>
        <dbReference type="PROSITE-ProRule" id="PRU00500"/>
    </source>
</evidence>
<evidence type="ECO:0000256" key="3">
    <source>
        <dbReference type="ARBA" id="ARBA00022723"/>
    </source>
</evidence>
<keyword evidence="8" id="KW-0325">Glycoprotein</keyword>
<dbReference type="GO" id="GO:0030198">
    <property type="term" value="P:extracellular matrix organization"/>
    <property type="evidence" value="ECO:0000318"/>
    <property type="project" value="GO_Central"/>
</dbReference>
<evidence type="ECO:0000256" key="4">
    <source>
        <dbReference type="ARBA" id="ARBA00022729"/>
    </source>
</evidence>
<dbReference type="Pfam" id="PF00086">
    <property type="entry name" value="Thyroglobulin_1"/>
    <property type="match status" value="2"/>
</dbReference>
<sequence length="538" mass="57935">GSAVFVRVLISESVWPRGCVLDCTKGRHRSVCGSDGRLYKSLCTFQRAHCINTELRIAPRAHCADPAQSKCQQARAQALDSSSRSDAGGVFVPECTEEGTFLQVQCHSQTGYCWCSTPDGKPVSGTSVLHQRPNCTGSYPERPSSPERDSAQREEGSRLRPTPESNSAPSLPAEEITAPPFWVTILLNSDPRGNRSAKRPTDTHLSCERERIQVLDQARVLGRDDLFVPECRSDGRFSPVQCHRATGYCWCVRAETGRPLPGTSNRNRLPDCSAAESARSGLSDRDYRDRALPGCPGPKKRAFLHQLLQALLQEARQTSGSLLLPSPVSVSPAPSSPPAAAPAPAPGALEVSDAELALRRYFAQLDEDGSGALSEREARPLQQYVRRKVRPRRCGRKLAQYCDIDDDRALTLAELTACLALARECLCVLCVCASLPLFVVCLCVSARVCASVSVCLCTCAPVSVCLCACVLCVLCVLCVCASVPLFVMCLCVSARVCASVSVCLCACVSVCLFVSVCVCVTVSASVCVYLCVCVQLCV</sequence>
<dbReference type="EMBL" id="AHAT01029399">
    <property type="status" value="NOT_ANNOTATED_CDS"/>
    <property type="molecule type" value="Genomic_DNA"/>
</dbReference>
<dbReference type="GO" id="GO:0005615">
    <property type="term" value="C:extracellular space"/>
    <property type="evidence" value="ECO:0000318"/>
    <property type="project" value="GO_Central"/>
</dbReference>
<dbReference type="Proteomes" id="UP000018468">
    <property type="component" value="Linkage group LG2"/>
</dbReference>
<evidence type="ECO:0000259" key="12">
    <source>
        <dbReference type="PROSITE" id="PS51162"/>
    </source>
</evidence>
<dbReference type="Ensembl" id="ENSLOCT00000017662.1">
    <property type="protein sequence ID" value="ENSLOCP00000017630.1"/>
    <property type="gene ID" value="ENSLOCG00000014319.1"/>
</dbReference>
<feature type="disulfide bond" evidence="9">
    <location>
        <begin position="242"/>
        <end position="249"/>
    </location>
</feature>
<feature type="compositionally biased region" description="Basic and acidic residues" evidence="10">
    <location>
        <begin position="144"/>
        <end position="158"/>
    </location>
</feature>
<dbReference type="EMBL" id="AHAT01029398">
    <property type="status" value="NOT_ANNOTATED_CDS"/>
    <property type="molecule type" value="Genomic_DNA"/>
</dbReference>
<dbReference type="PANTHER" id="PTHR12352:SF13">
    <property type="entry name" value="SPARC-RELATED MODULAR CALCIUM-BINDING PROTEIN 1"/>
    <property type="match status" value="1"/>
</dbReference>
<evidence type="ECO:0000256" key="8">
    <source>
        <dbReference type="ARBA" id="ARBA00023180"/>
    </source>
</evidence>
<dbReference type="PANTHER" id="PTHR12352">
    <property type="entry name" value="SECRETED MODULAR CALCIUM-BINDING PROTEIN"/>
    <property type="match status" value="1"/>
</dbReference>
<proteinExistence type="predicted"/>
<dbReference type="AlphaFoldDB" id="W5NAH1"/>
<reference evidence="13" key="3">
    <citation type="submission" date="2025-09" db="UniProtKB">
        <authorList>
            <consortium name="Ensembl"/>
        </authorList>
    </citation>
    <scope>IDENTIFICATION</scope>
</reference>
<dbReference type="InterPro" id="IPR036857">
    <property type="entry name" value="Thyroglobulin_1_sf"/>
</dbReference>
<dbReference type="SUPFAM" id="SSF100895">
    <property type="entry name" value="Kazal-type serine protease inhibitors"/>
    <property type="match status" value="1"/>
</dbReference>
<evidence type="ECO:0000256" key="2">
    <source>
        <dbReference type="ARBA" id="ARBA00022525"/>
    </source>
</evidence>
<dbReference type="Bgee" id="ENSLOCG00000014319">
    <property type="expression patterns" value="Expressed in testis and 8 other cell types or tissues"/>
</dbReference>
<feature type="transmembrane region" description="Helical" evidence="11">
    <location>
        <begin position="464"/>
        <end position="487"/>
    </location>
</feature>
<dbReference type="SMART" id="SM00280">
    <property type="entry name" value="KAZAL"/>
    <property type="match status" value="1"/>
</dbReference>
<dbReference type="FunFam" id="4.10.800.10:FF:000004">
    <property type="entry name" value="SPARC-related modular calcium-binding protein 1"/>
    <property type="match status" value="1"/>
</dbReference>
<evidence type="ECO:0000256" key="1">
    <source>
        <dbReference type="ARBA" id="ARBA00004613"/>
    </source>
</evidence>
<evidence type="ECO:0000256" key="6">
    <source>
        <dbReference type="ARBA" id="ARBA00022837"/>
    </source>
</evidence>
<dbReference type="InterPro" id="IPR051950">
    <property type="entry name" value="Dev_reg/Prot_inhib"/>
</dbReference>
<evidence type="ECO:0000313" key="14">
    <source>
        <dbReference type="Proteomes" id="UP000018468"/>
    </source>
</evidence>
<dbReference type="SUPFAM" id="SSF57610">
    <property type="entry name" value="Thyroglobulin type-1 domain"/>
    <property type="match status" value="2"/>
</dbReference>
<dbReference type="InterPro" id="IPR000716">
    <property type="entry name" value="Thyroglobulin_1"/>
</dbReference>
<dbReference type="PROSITE" id="PS00018">
    <property type="entry name" value="EF_HAND_1"/>
    <property type="match status" value="1"/>
</dbReference>
<organism evidence="13 14">
    <name type="scientific">Lepisosteus oculatus</name>
    <name type="common">Spotted gar</name>
    <dbReference type="NCBI Taxonomy" id="7918"/>
    <lineage>
        <taxon>Eukaryota</taxon>
        <taxon>Metazoa</taxon>
        <taxon>Chordata</taxon>
        <taxon>Craniata</taxon>
        <taxon>Vertebrata</taxon>
        <taxon>Euteleostomi</taxon>
        <taxon>Actinopterygii</taxon>
        <taxon>Neopterygii</taxon>
        <taxon>Holostei</taxon>
        <taxon>Semionotiformes</taxon>
        <taxon>Lepisosteidae</taxon>
        <taxon>Lepisosteus</taxon>
    </lineage>
</organism>
<feature type="domain" description="Thyroglobulin type-1" evidence="12">
    <location>
        <begin position="204"/>
        <end position="272"/>
    </location>
</feature>
<evidence type="ECO:0000256" key="10">
    <source>
        <dbReference type="SAM" id="MobiDB-lite"/>
    </source>
</evidence>
<dbReference type="eggNOG" id="KOG4578">
    <property type="taxonomic scope" value="Eukaryota"/>
</dbReference>
<keyword evidence="4" id="KW-0732">Signal</keyword>
<feature type="region of interest" description="Disordered" evidence="10">
    <location>
        <begin position="126"/>
        <end position="174"/>
    </location>
</feature>
<comment type="caution">
    <text evidence="9">Lacks conserved residue(s) required for the propagation of feature annotation.</text>
</comment>
<keyword evidence="11" id="KW-0472">Membrane</keyword>
<dbReference type="Gene3D" id="1.10.238.10">
    <property type="entry name" value="EF-hand"/>
    <property type="match status" value="1"/>
</dbReference>
<feature type="compositionally biased region" description="Pro residues" evidence="10">
    <location>
        <begin position="334"/>
        <end position="345"/>
    </location>
</feature>
<feature type="transmembrane region" description="Helical" evidence="11">
    <location>
        <begin position="499"/>
        <end position="532"/>
    </location>
</feature>
<keyword evidence="11" id="KW-0812">Transmembrane</keyword>
<keyword evidence="5" id="KW-0677">Repeat</keyword>
<dbReference type="GO" id="GO:0005604">
    <property type="term" value="C:basement membrane"/>
    <property type="evidence" value="ECO:0000318"/>
    <property type="project" value="GO_Central"/>
</dbReference>
<evidence type="ECO:0000256" key="11">
    <source>
        <dbReference type="SAM" id="Phobius"/>
    </source>
</evidence>
<feature type="compositionally biased region" description="Polar residues" evidence="10">
    <location>
        <begin position="126"/>
        <end position="137"/>
    </location>
</feature>
<reference evidence="13" key="2">
    <citation type="submission" date="2025-08" db="UniProtKB">
        <authorList>
            <consortium name="Ensembl"/>
        </authorList>
    </citation>
    <scope>IDENTIFICATION</scope>
</reference>
<keyword evidence="7 9" id="KW-1015">Disulfide bond</keyword>
<evidence type="ECO:0000256" key="7">
    <source>
        <dbReference type="ARBA" id="ARBA00023157"/>
    </source>
</evidence>
<dbReference type="InterPro" id="IPR018247">
    <property type="entry name" value="EF_Hand_1_Ca_BS"/>
</dbReference>
<dbReference type="OMA" id="SPVQCHT"/>
<keyword evidence="11" id="KW-1133">Transmembrane helix</keyword>
<dbReference type="GO" id="GO:0050840">
    <property type="term" value="F:extracellular matrix binding"/>
    <property type="evidence" value="ECO:0000318"/>
    <property type="project" value="GO_Central"/>
</dbReference>
<keyword evidence="14" id="KW-1185">Reference proteome</keyword>
<dbReference type="InterPro" id="IPR036058">
    <property type="entry name" value="Kazal_dom_sf"/>
</dbReference>
<feature type="region of interest" description="Disordered" evidence="10">
    <location>
        <begin position="260"/>
        <end position="288"/>
    </location>
</feature>
<keyword evidence="3" id="KW-0479">Metal-binding</keyword>
<keyword evidence="2" id="KW-0964">Secreted</keyword>
<dbReference type="SMART" id="SM00211">
    <property type="entry name" value="TY"/>
    <property type="match status" value="2"/>
</dbReference>
<dbReference type="SUPFAM" id="SSF47473">
    <property type="entry name" value="EF-hand"/>
    <property type="match status" value="1"/>
</dbReference>
<dbReference type="InterPro" id="IPR002350">
    <property type="entry name" value="Kazal_dom"/>
</dbReference>
<protein>
    <recommendedName>
        <fullName evidence="12">Thyroglobulin type-1 domain-containing protein</fullName>
    </recommendedName>
</protein>
<dbReference type="GeneTree" id="ENSGT00390000018436"/>
<feature type="domain" description="Thyroglobulin type-1" evidence="12">
    <location>
        <begin position="68"/>
        <end position="135"/>
    </location>
</feature>
<reference evidence="14" key="1">
    <citation type="submission" date="2011-12" db="EMBL/GenBank/DDBJ databases">
        <title>The Draft Genome of Lepisosteus oculatus.</title>
        <authorList>
            <consortium name="The Broad Institute Genome Assembly &amp; Analysis Group"/>
            <consortium name="Computational R&amp;D Group"/>
            <consortium name="and Sequencing Platform"/>
            <person name="Di Palma F."/>
            <person name="Alfoldi J."/>
            <person name="Johnson J."/>
            <person name="Berlin A."/>
            <person name="Gnerre S."/>
            <person name="Jaffe D."/>
            <person name="MacCallum I."/>
            <person name="Young S."/>
            <person name="Walker B.J."/>
            <person name="Lander E.S."/>
            <person name="Lindblad-Toh K."/>
        </authorList>
    </citation>
    <scope>NUCLEOTIDE SEQUENCE [LARGE SCALE GENOMIC DNA]</scope>
</reference>
<feature type="disulfide bond" evidence="9">
    <location>
        <begin position="115"/>
        <end position="135"/>
    </location>
</feature>
<dbReference type="GO" id="GO:0046872">
    <property type="term" value="F:metal ion binding"/>
    <property type="evidence" value="ECO:0007669"/>
    <property type="project" value="UniProtKB-KW"/>
</dbReference>